<evidence type="ECO:0000313" key="1">
    <source>
        <dbReference type="EnsemblPlants" id="AVESA.00010b.r2.5CG0878860.1.CDS.1"/>
    </source>
</evidence>
<name>A0ACD5XZL3_AVESA</name>
<evidence type="ECO:0000313" key="2">
    <source>
        <dbReference type="Proteomes" id="UP001732700"/>
    </source>
</evidence>
<organism evidence="1 2">
    <name type="scientific">Avena sativa</name>
    <name type="common">Oat</name>
    <dbReference type="NCBI Taxonomy" id="4498"/>
    <lineage>
        <taxon>Eukaryota</taxon>
        <taxon>Viridiplantae</taxon>
        <taxon>Streptophyta</taxon>
        <taxon>Embryophyta</taxon>
        <taxon>Tracheophyta</taxon>
        <taxon>Spermatophyta</taxon>
        <taxon>Magnoliopsida</taxon>
        <taxon>Liliopsida</taxon>
        <taxon>Poales</taxon>
        <taxon>Poaceae</taxon>
        <taxon>BOP clade</taxon>
        <taxon>Pooideae</taxon>
        <taxon>Poodae</taxon>
        <taxon>Poeae</taxon>
        <taxon>Poeae Chloroplast Group 1 (Aveneae type)</taxon>
        <taxon>Aveninae</taxon>
        <taxon>Avena</taxon>
    </lineage>
</organism>
<dbReference type="Proteomes" id="UP001732700">
    <property type="component" value="Chromosome 5C"/>
</dbReference>
<keyword evidence="2" id="KW-1185">Reference proteome</keyword>
<sequence>MESQLQGNGEQDTDARYHAGNAALTIAMVPAAAAGAHGAVVPKPEQAPGDLGLAVAVPPRNRDRHTKVEGRGRRIRMAGPCAARVARLTIELGHKSDGETIRWLLQQSEPAIVAATGTGTVPAIATTVDGVLRIPTESPAGGAEPAPKRRRKLQPTRAADGAPPLLTAPPPAFYPVAADPLLQGNGGGGGAISVSSGLAPVTTAAAPAGSAIPFYAIPAAPGSGDGKQMVPAMWMFPPQPGAANQPTHYWAIQTSPELMNFPGAQAMNMGRYQHQACCSPGQFVAGGESEDQQPGDQSADAAEQQQQQQQQQGLEGDYDDGEVEGLTDSSSEE</sequence>
<reference evidence="1" key="2">
    <citation type="submission" date="2025-09" db="UniProtKB">
        <authorList>
            <consortium name="EnsemblPlants"/>
        </authorList>
    </citation>
    <scope>IDENTIFICATION</scope>
</reference>
<accession>A0ACD5XZL3</accession>
<dbReference type="EnsemblPlants" id="AVESA.00010b.r2.5CG0878860.1">
    <property type="protein sequence ID" value="AVESA.00010b.r2.5CG0878860.1.CDS.1"/>
    <property type="gene ID" value="AVESA.00010b.r2.5CG0878860"/>
</dbReference>
<reference evidence="1" key="1">
    <citation type="submission" date="2021-05" db="EMBL/GenBank/DDBJ databases">
        <authorList>
            <person name="Scholz U."/>
            <person name="Mascher M."/>
            <person name="Fiebig A."/>
        </authorList>
    </citation>
    <scope>NUCLEOTIDE SEQUENCE [LARGE SCALE GENOMIC DNA]</scope>
</reference>
<protein>
    <submittedName>
        <fullName evidence="1">Uncharacterized protein</fullName>
    </submittedName>
</protein>
<proteinExistence type="predicted"/>